<name>H8KNA5_SOLCM</name>
<dbReference type="PROSITE" id="PS51257">
    <property type="entry name" value="PROKAR_LIPOPROTEIN"/>
    <property type="match status" value="1"/>
</dbReference>
<dbReference type="AlphaFoldDB" id="H8KNA5"/>
<evidence type="ECO:0000256" key="1">
    <source>
        <dbReference type="SAM" id="Coils"/>
    </source>
</evidence>
<dbReference type="KEGG" id="scn:Solca_4448"/>
<dbReference type="RefSeq" id="WP_014682660.1">
    <property type="nucleotide sequence ID" value="NC_017770.1"/>
</dbReference>
<accession>H8KNA5</accession>
<reference evidence="2" key="1">
    <citation type="submission" date="2012-02" db="EMBL/GenBank/DDBJ databases">
        <title>The complete genome of Solitalea canadensis DSM 3403.</title>
        <authorList>
            <consortium name="US DOE Joint Genome Institute (JGI-PGF)"/>
            <person name="Lucas S."/>
            <person name="Copeland A."/>
            <person name="Lapidus A."/>
            <person name="Glavina del Rio T."/>
            <person name="Dalin E."/>
            <person name="Tice H."/>
            <person name="Bruce D."/>
            <person name="Goodwin L."/>
            <person name="Pitluck S."/>
            <person name="Peters L."/>
            <person name="Ovchinnikova G."/>
            <person name="Lu M."/>
            <person name="Kyrpides N."/>
            <person name="Mavromatis K."/>
            <person name="Ivanova N."/>
            <person name="Brettin T."/>
            <person name="Detter J.C."/>
            <person name="Han C."/>
            <person name="Larimer F."/>
            <person name="Land M."/>
            <person name="Hauser L."/>
            <person name="Markowitz V."/>
            <person name="Cheng J.-F."/>
            <person name="Hugenholtz P."/>
            <person name="Woyke T."/>
            <person name="Wu D."/>
            <person name="Spring S."/>
            <person name="Schroeder M."/>
            <person name="Kopitz M."/>
            <person name="Brambilla E."/>
            <person name="Klenk H.-P."/>
            <person name="Eisen J.A."/>
        </authorList>
    </citation>
    <scope>NUCLEOTIDE SEQUENCE</scope>
    <source>
        <strain evidence="2">DSM 3403</strain>
    </source>
</reference>
<dbReference type="STRING" id="929556.Solca_4448"/>
<gene>
    <name evidence="2" type="ordered locus">Solca_4448</name>
</gene>
<keyword evidence="3" id="KW-1185">Reference proteome</keyword>
<proteinExistence type="predicted"/>
<keyword evidence="1" id="KW-0175">Coiled coil</keyword>
<dbReference type="HOGENOM" id="CLU_1703084_0_0_10"/>
<organism evidence="2 3">
    <name type="scientific">Solitalea canadensis (strain ATCC 29591 / DSM 3403 / JCM 21819 / LMG 8368 / NBRC 15130 / NCIMB 12057 / USAM 9D)</name>
    <name type="common">Flexibacter canadensis</name>
    <dbReference type="NCBI Taxonomy" id="929556"/>
    <lineage>
        <taxon>Bacteria</taxon>
        <taxon>Pseudomonadati</taxon>
        <taxon>Bacteroidota</taxon>
        <taxon>Sphingobacteriia</taxon>
        <taxon>Sphingobacteriales</taxon>
        <taxon>Sphingobacteriaceae</taxon>
        <taxon>Solitalea</taxon>
    </lineage>
</organism>
<dbReference type="EMBL" id="CP003349">
    <property type="protein sequence ID" value="AFD09438.1"/>
    <property type="molecule type" value="Genomic_DNA"/>
</dbReference>
<sequence>MRKLIYVTLAVGLVITSCKKDEIASAEKDVTKERLETIARKYRMVLTPASTSDTTVKQLTEEQLIQLLEKQKKEIENDKADTAKNRLIENIKKEMLKSTDICFVPMTEARIDKSNKGVKQEEDYVPGGKEVSISDGWGGSFIVHIDYNTDRYGI</sequence>
<protein>
    <submittedName>
        <fullName evidence="2">Uncharacterized protein</fullName>
    </submittedName>
</protein>
<evidence type="ECO:0000313" key="2">
    <source>
        <dbReference type="EMBL" id="AFD09438.1"/>
    </source>
</evidence>
<feature type="coiled-coil region" evidence="1">
    <location>
        <begin position="58"/>
        <end position="90"/>
    </location>
</feature>
<dbReference type="Proteomes" id="UP000007590">
    <property type="component" value="Chromosome"/>
</dbReference>
<evidence type="ECO:0000313" key="3">
    <source>
        <dbReference type="Proteomes" id="UP000007590"/>
    </source>
</evidence>